<gene>
    <name evidence="3" type="ORF">BGZ99_000774</name>
</gene>
<evidence type="ECO:0000256" key="1">
    <source>
        <dbReference type="SAM" id="MobiDB-lite"/>
    </source>
</evidence>
<dbReference type="Proteomes" id="UP000738325">
    <property type="component" value="Unassembled WGS sequence"/>
</dbReference>
<name>A0A9P6QZX0_9FUNG</name>
<feature type="compositionally biased region" description="Low complexity" evidence="1">
    <location>
        <begin position="328"/>
        <end position="346"/>
    </location>
</feature>
<proteinExistence type="predicted"/>
<dbReference type="AlphaFoldDB" id="A0A9P6QZX0"/>
<keyword evidence="2" id="KW-0472">Membrane</keyword>
<organism evidence="3 4">
    <name type="scientific">Dissophora globulifera</name>
    <dbReference type="NCBI Taxonomy" id="979702"/>
    <lineage>
        <taxon>Eukaryota</taxon>
        <taxon>Fungi</taxon>
        <taxon>Fungi incertae sedis</taxon>
        <taxon>Mucoromycota</taxon>
        <taxon>Mortierellomycotina</taxon>
        <taxon>Mortierellomycetes</taxon>
        <taxon>Mortierellales</taxon>
        <taxon>Mortierellaceae</taxon>
        <taxon>Dissophora</taxon>
    </lineage>
</organism>
<feature type="compositionally biased region" description="Low complexity" evidence="1">
    <location>
        <begin position="86"/>
        <end position="95"/>
    </location>
</feature>
<feature type="compositionally biased region" description="Polar residues" evidence="1">
    <location>
        <begin position="151"/>
        <end position="167"/>
    </location>
</feature>
<feature type="compositionally biased region" description="Polar residues" evidence="1">
    <location>
        <begin position="106"/>
        <end position="116"/>
    </location>
</feature>
<feature type="region of interest" description="Disordered" evidence="1">
    <location>
        <begin position="1"/>
        <end position="28"/>
    </location>
</feature>
<accession>A0A9P6QZX0</accession>
<keyword evidence="2" id="KW-1133">Transmembrane helix</keyword>
<protein>
    <submittedName>
        <fullName evidence="3">Uncharacterized protein</fullName>
    </submittedName>
</protein>
<keyword evidence="2" id="KW-0812">Transmembrane</keyword>
<comment type="caution">
    <text evidence="3">The sequence shown here is derived from an EMBL/GenBank/DDBJ whole genome shotgun (WGS) entry which is preliminary data.</text>
</comment>
<feature type="region of interest" description="Disordered" evidence="1">
    <location>
        <begin position="151"/>
        <end position="227"/>
    </location>
</feature>
<feature type="region of interest" description="Disordered" evidence="1">
    <location>
        <begin position="245"/>
        <end position="385"/>
    </location>
</feature>
<evidence type="ECO:0000313" key="3">
    <source>
        <dbReference type="EMBL" id="KAG0309763.1"/>
    </source>
</evidence>
<evidence type="ECO:0000256" key="2">
    <source>
        <dbReference type="SAM" id="Phobius"/>
    </source>
</evidence>
<evidence type="ECO:0000313" key="4">
    <source>
        <dbReference type="Proteomes" id="UP000738325"/>
    </source>
</evidence>
<dbReference type="EMBL" id="JAAAIP010001168">
    <property type="protein sequence ID" value="KAG0309763.1"/>
    <property type="molecule type" value="Genomic_DNA"/>
</dbReference>
<dbReference type="OrthoDB" id="5582002at2759"/>
<sequence length="662" mass="71733">TLPQQPQPYYAGQGSSEKVNELHQSPPAEDHVFGVIPLPLAVGQREDLYRQSPTLAASQTLAASYGNTGVPWPESPLQPHMAYQPYSSQQQLQHPLPSPSIIDPYRTSSPAYSSPGLSPLHTGGHSVYDDLSMPIVQVRSEHTKVDPYRSAYSQSANNHPSNNTSHPYGSSYQGSGRGSPNPNEDFSSSFESRFSSMSTQQLQQQNASSNTVTNSNNNNNPRYPRDLVGQDSIYKAVPLSELTAQLPAPPKRAATISSDRAVTASASDKDLASTSVDMSAGQTRPSTLNPSRPSKSDTSGTTKKTTTDEEDEENDVILQKLGVLSADSSGNGSRSGTRSGITYGSGRSRRKGQWTDESEEESQDRRSEASRPQLRRLDRRGTASQRRRRDAQRRCLCCSARVCLYITFALFICVATALYFIIPRSPAFGFESVAPLGPPVVTTNRIQEPFTVQLMVDSRSNYLPIRLNSIDLSILLKMDQSKIANNDNLPSAFVIQPRMAQIISIPMTLDYNSVESDQNTDSTLQLLVAACKPFDPVDTNSVVPSIDLTVSGSLHVWGLSWVWKPSFDFNVDRVPCPANTKDLGGQTSTSVPSASVQPVPSATAFVASAPQPSGASIASVQANAAIMTSSIATAPAEPPLYRRANRRRARMTEAVPTPPTVN</sequence>
<feature type="transmembrane region" description="Helical" evidence="2">
    <location>
        <begin position="404"/>
        <end position="422"/>
    </location>
</feature>
<keyword evidence="4" id="KW-1185">Reference proteome</keyword>
<feature type="compositionally biased region" description="Polar residues" evidence="1">
    <location>
        <begin position="255"/>
        <end position="293"/>
    </location>
</feature>
<feature type="non-terminal residue" evidence="3">
    <location>
        <position position="1"/>
    </location>
</feature>
<feature type="compositionally biased region" description="Low complexity" evidence="1">
    <location>
        <begin position="186"/>
        <end position="220"/>
    </location>
</feature>
<reference evidence="3" key="1">
    <citation type="journal article" date="2020" name="Fungal Divers.">
        <title>Resolving the Mortierellaceae phylogeny through synthesis of multi-gene phylogenetics and phylogenomics.</title>
        <authorList>
            <person name="Vandepol N."/>
            <person name="Liber J."/>
            <person name="Desiro A."/>
            <person name="Na H."/>
            <person name="Kennedy M."/>
            <person name="Barry K."/>
            <person name="Grigoriev I.V."/>
            <person name="Miller A.N."/>
            <person name="O'Donnell K."/>
            <person name="Stajich J.E."/>
            <person name="Bonito G."/>
        </authorList>
    </citation>
    <scope>NUCLEOTIDE SEQUENCE</scope>
    <source>
        <strain evidence="3">REB-010B</strain>
    </source>
</reference>
<feature type="compositionally biased region" description="Basic and acidic residues" evidence="1">
    <location>
        <begin position="363"/>
        <end position="381"/>
    </location>
</feature>
<feature type="region of interest" description="Disordered" evidence="1">
    <location>
        <begin position="86"/>
        <end position="125"/>
    </location>
</feature>